<sequence length="67" mass="7831">MSNNVELNDNNSLTAQFNAMDKNKELTDDEFEEYMIKQGLKYWTGESCSFIIFRSKEKNDELGIDNL</sequence>
<protein>
    <submittedName>
        <fullName evidence="1">Uncharacterized protein</fullName>
    </submittedName>
</protein>
<reference evidence="1" key="1">
    <citation type="submission" date="2018-05" db="EMBL/GenBank/DDBJ databases">
        <authorList>
            <person name="Lanie J.A."/>
            <person name="Ng W.-L."/>
            <person name="Kazmierczak K.M."/>
            <person name="Andrzejewski T.M."/>
            <person name="Davidsen T.M."/>
            <person name="Wayne K.J."/>
            <person name="Tettelin H."/>
            <person name="Glass J.I."/>
            <person name="Rusch D."/>
            <person name="Podicherti R."/>
            <person name="Tsui H.-C.T."/>
            <person name="Winkler M.E."/>
        </authorList>
    </citation>
    <scope>NUCLEOTIDE SEQUENCE</scope>
</reference>
<dbReference type="AlphaFoldDB" id="A0A382VVF5"/>
<dbReference type="EMBL" id="UINC01154939">
    <property type="protein sequence ID" value="SVD50497.1"/>
    <property type="molecule type" value="Genomic_DNA"/>
</dbReference>
<evidence type="ECO:0000313" key="1">
    <source>
        <dbReference type="EMBL" id="SVD50497.1"/>
    </source>
</evidence>
<accession>A0A382VVF5</accession>
<gene>
    <name evidence="1" type="ORF">METZ01_LOCUS403351</name>
</gene>
<organism evidence="1">
    <name type="scientific">marine metagenome</name>
    <dbReference type="NCBI Taxonomy" id="408172"/>
    <lineage>
        <taxon>unclassified sequences</taxon>
        <taxon>metagenomes</taxon>
        <taxon>ecological metagenomes</taxon>
    </lineage>
</organism>
<name>A0A382VVF5_9ZZZZ</name>
<proteinExistence type="predicted"/>